<evidence type="ECO:0000259" key="6">
    <source>
        <dbReference type="PROSITE" id="PS51471"/>
    </source>
</evidence>
<dbReference type="GeneID" id="63787845"/>
<keyword evidence="2" id="KW-0479">Metal-binding</keyword>
<keyword evidence="3" id="KW-0223">Dioxygenase</keyword>
<keyword evidence="8" id="KW-1185">Reference proteome</keyword>
<dbReference type="PROSITE" id="PS51471">
    <property type="entry name" value="FE2OG_OXY"/>
    <property type="match status" value="1"/>
</dbReference>
<comment type="cofactor">
    <cofactor evidence="1">
        <name>L-ascorbate</name>
        <dbReference type="ChEBI" id="CHEBI:38290"/>
    </cofactor>
</comment>
<name>A0A1Y2FDL2_PROLT</name>
<evidence type="ECO:0000313" key="7">
    <source>
        <dbReference type="EMBL" id="ORY82020.1"/>
    </source>
</evidence>
<evidence type="ECO:0000256" key="1">
    <source>
        <dbReference type="ARBA" id="ARBA00001961"/>
    </source>
</evidence>
<dbReference type="InterPro" id="IPR006620">
    <property type="entry name" value="Pro_4_hyd_alph"/>
</dbReference>
<comment type="caution">
    <text evidence="7">The sequence shown here is derived from an EMBL/GenBank/DDBJ whole genome shotgun (WGS) entry which is preliminary data.</text>
</comment>
<sequence length="432" mass="47376">MPSIQPAKRRKVSDEALDLSVDEIDVTAETLVAIAQSTALQRSKQVKPIKAAIHSYLRATGAGASSSLTQRISEALADARWVDARCLLAEFKIRGEKAKLGTLQRWVRDVDAADAGAGVDQQVFMTLDAILRATAGAEDNDPLHQCPNVSFQPVSGLDVRQSVLDGTIFEGRQEELAKNFAVVEVTPALERKPPNQYDAVIYTSLKPLVSGLHAKTVRHNVDSVPGAFVLQNLLTHDECRAIVRGGESVGFSPDLAIAGSATQQVSILAHNFYYFADQNTLEAIYQRALPFLPAVLEGCQVRGLNARFRVYRYVPGAVYRPHIDGAWARSGLDLTKPEGEQYLLNDTRDGAQLSRLTFLIYLNDDFEEGYTTFFVPGHKLNCVRVEPRMGSVLVFPHGESLNALLHEGSGVQKGAKYVIRTDVLYDLGNSKK</sequence>
<evidence type="ECO:0000256" key="2">
    <source>
        <dbReference type="ARBA" id="ARBA00022723"/>
    </source>
</evidence>
<dbReference type="InterPro" id="IPR045054">
    <property type="entry name" value="P4HA-like"/>
</dbReference>
<dbReference type="RefSeq" id="XP_040725154.1">
    <property type="nucleotide sequence ID" value="XM_040871246.1"/>
</dbReference>
<dbReference type="OrthoDB" id="69177at2759"/>
<evidence type="ECO:0000313" key="8">
    <source>
        <dbReference type="Proteomes" id="UP000193685"/>
    </source>
</evidence>
<reference evidence="7 8" key="1">
    <citation type="submission" date="2016-07" db="EMBL/GenBank/DDBJ databases">
        <title>Pervasive Adenine N6-methylation of Active Genes in Fungi.</title>
        <authorList>
            <consortium name="DOE Joint Genome Institute"/>
            <person name="Mondo S.J."/>
            <person name="Dannebaum R.O."/>
            <person name="Kuo R.C."/>
            <person name="Labutti K."/>
            <person name="Haridas S."/>
            <person name="Kuo A."/>
            <person name="Salamov A."/>
            <person name="Ahrendt S.R."/>
            <person name="Lipzen A."/>
            <person name="Sullivan W."/>
            <person name="Andreopoulos W.B."/>
            <person name="Clum A."/>
            <person name="Lindquist E."/>
            <person name="Daum C."/>
            <person name="Ramamoorthy G.K."/>
            <person name="Gryganskyi A."/>
            <person name="Culley D."/>
            <person name="Magnuson J.K."/>
            <person name="James T.Y."/>
            <person name="O'Malley M.A."/>
            <person name="Stajich J.E."/>
            <person name="Spatafora J.W."/>
            <person name="Visel A."/>
            <person name="Grigoriev I.V."/>
        </authorList>
    </citation>
    <scope>NUCLEOTIDE SEQUENCE [LARGE SCALE GENOMIC DNA]</scope>
    <source>
        <strain evidence="7 8">12-1054</strain>
    </source>
</reference>
<dbReference type="GO" id="GO:0005506">
    <property type="term" value="F:iron ion binding"/>
    <property type="evidence" value="ECO:0007669"/>
    <property type="project" value="InterPro"/>
</dbReference>
<dbReference type="GO" id="GO:0004656">
    <property type="term" value="F:procollagen-proline 4-dioxygenase activity"/>
    <property type="evidence" value="ECO:0007669"/>
    <property type="project" value="TreeGrafter"/>
</dbReference>
<keyword evidence="4" id="KW-0560">Oxidoreductase</keyword>
<organism evidence="7 8">
    <name type="scientific">Protomyces lactucae-debilis</name>
    <dbReference type="NCBI Taxonomy" id="2754530"/>
    <lineage>
        <taxon>Eukaryota</taxon>
        <taxon>Fungi</taxon>
        <taxon>Dikarya</taxon>
        <taxon>Ascomycota</taxon>
        <taxon>Taphrinomycotina</taxon>
        <taxon>Taphrinomycetes</taxon>
        <taxon>Taphrinales</taxon>
        <taxon>Protomycetaceae</taxon>
        <taxon>Protomyces</taxon>
    </lineage>
</organism>
<dbReference type="PANTHER" id="PTHR10869">
    <property type="entry name" value="PROLYL 4-HYDROXYLASE ALPHA SUBUNIT"/>
    <property type="match status" value="1"/>
</dbReference>
<dbReference type="EMBL" id="MCFI01000010">
    <property type="protein sequence ID" value="ORY82020.1"/>
    <property type="molecule type" value="Genomic_DNA"/>
</dbReference>
<evidence type="ECO:0000256" key="3">
    <source>
        <dbReference type="ARBA" id="ARBA00022964"/>
    </source>
</evidence>
<dbReference type="InterPro" id="IPR005123">
    <property type="entry name" value="Oxoglu/Fe-dep_dioxygenase_dom"/>
</dbReference>
<keyword evidence="5" id="KW-0408">Iron</keyword>
<feature type="domain" description="Fe2OG dioxygenase" evidence="6">
    <location>
        <begin position="303"/>
        <end position="425"/>
    </location>
</feature>
<gene>
    <name evidence="7" type="ORF">BCR37DRAFT_393063</name>
</gene>
<dbReference type="Pfam" id="PF13640">
    <property type="entry name" value="2OG-FeII_Oxy_3"/>
    <property type="match status" value="1"/>
</dbReference>
<evidence type="ECO:0000256" key="5">
    <source>
        <dbReference type="ARBA" id="ARBA00023004"/>
    </source>
</evidence>
<dbReference type="Proteomes" id="UP000193685">
    <property type="component" value="Unassembled WGS sequence"/>
</dbReference>
<dbReference type="GO" id="GO:0031418">
    <property type="term" value="F:L-ascorbic acid binding"/>
    <property type="evidence" value="ECO:0007669"/>
    <property type="project" value="InterPro"/>
</dbReference>
<dbReference type="GO" id="GO:0005783">
    <property type="term" value="C:endoplasmic reticulum"/>
    <property type="evidence" value="ECO:0007669"/>
    <property type="project" value="TreeGrafter"/>
</dbReference>
<dbReference type="PANTHER" id="PTHR10869:SF247">
    <property type="entry name" value="FE2OG DIOXYGENASE DOMAIN-CONTAINING PROTEIN"/>
    <property type="match status" value="1"/>
</dbReference>
<accession>A0A1Y2FDL2</accession>
<dbReference type="STRING" id="56484.A0A1Y2FDL2"/>
<dbReference type="InterPro" id="IPR044862">
    <property type="entry name" value="Pro_4_hyd_alph_FE2OG_OXY"/>
</dbReference>
<dbReference type="SMART" id="SM00702">
    <property type="entry name" value="P4Hc"/>
    <property type="match status" value="1"/>
</dbReference>
<dbReference type="OMA" id="LRKPPNH"/>
<protein>
    <recommendedName>
        <fullName evidence="6">Fe2OG dioxygenase domain-containing protein</fullName>
    </recommendedName>
</protein>
<dbReference type="Gene3D" id="2.60.120.620">
    <property type="entry name" value="q2cbj1_9rhob like domain"/>
    <property type="match status" value="1"/>
</dbReference>
<proteinExistence type="predicted"/>
<dbReference type="AlphaFoldDB" id="A0A1Y2FDL2"/>
<evidence type="ECO:0000256" key="4">
    <source>
        <dbReference type="ARBA" id="ARBA00023002"/>
    </source>
</evidence>